<dbReference type="KEGG" id="ttf:THTE_1531"/>
<evidence type="ECO:0000313" key="2">
    <source>
        <dbReference type="Proteomes" id="UP000215086"/>
    </source>
</evidence>
<dbReference type="EMBL" id="CP018477">
    <property type="protein sequence ID" value="ASV74133.1"/>
    <property type="molecule type" value="Genomic_DNA"/>
</dbReference>
<evidence type="ECO:0000313" key="1">
    <source>
        <dbReference type="EMBL" id="ASV74133.1"/>
    </source>
</evidence>
<sequence>MAFVASHARPKVYLFSPGRAMAAYFVKISKLVLATSPRAASISDRRPLAIKKNSGSAFRRADSCWDMWGDFLQKRISRCYSMRRGNSLGKGTLCTSCWWEMGRHARLFVPMPSGSALRITSHWQVTPPILAPVTPRWMPLSC</sequence>
<organism evidence="1 2">
    <name type="scientific">Thermogutta terrifontis</name>
    <dbReference type="NCBI Taxonomy" id="1331910"/>
    <lineage>
        <taxon>Bacteria</taxon>
        <taxon>Pseudomonadati</taxon>
        <taxon>Planctomycetota</taxon>
        <taxon>Planctomycetia</taxon>
        <taxon>Pirellulales</taxon>
        <taxon>Thermoguttaceae</taxon>
        <taxon>Thermogutta</taxon>
    </lineage>
</organism>
<dbReference type="AlphaFoldDB" id="A0A286RDX2"/>
<proteinExistence type="predicted"/>
<keyword evidence="2" id="KW-1185">Reference proteome</keyword>
<dbReference type="Proteomes" id="UP000215086">
    <property type="component" value="Chromosome"/>
</dbReference>
<protein>
    <submittedName>
        <fullName evidence="1">Uncharacterized protein</fullName>
    </submittedName>
</protein>
<gene>
    <name evidence="1" type="ORF">THTE_1531</name>
</gene>
<reference evidence="1 2" key="1">
    <citation type="journal article" name="Front. Microbiol.">
        <title>Sugar Metabolism of the First Thermophilic Planctomycete Thermogutta terrifontis: Comparative Genomic and Transcriptomic Approaches.</title>
        <authorList>
            <person name="Elcheninov A.G."/>
            <person name="Menzel P."/>
            <person name="Gudbergsdottir S.R."/>
            <person name="Slesarev A.I."/>
            <person name="Kadnikov V.V."/>
            <person name="Krogh A."/>
            <person name="Bonch-Osmolovskaya E.A."/>
            <person name="Peng X."/>
            <person name="Kublanov I.V."/>
        </authorList>
    </citation>
    <scope>NUCLEOTIDE SEQUENCE [LARGE SCALE GENOMIC DNA]</scope>
    <source>
        <strain evidence="1 2">R1</strain>
    </source>
</reference>
<name>A0A286RDX2_9BACT</name>
<accession>A0A286RDX2</accession>